<comment type="caution">
    <text evidence="1">The sequence shown here is derived from an EMBL/GenBank/DDBJ whole genome shotgun (WGS) entry which is preliminary data.</text>
</comment>
<dbReference type="InterPro" id="IPR006594">
    <property type="entry name" value="LisH"/>
</dbReference>
<dbReference type="PROSITE" id="PS50896">
    <property type="entry name" value="LISH"/>
    <property type="match status" value="1"/>
</dbReference>
<dbReference type="EMBL" id="CAXIEN010000214">
    <property type="protein sequence ID" value="CAL1287163.1"/>
    <property type="molecule type" value="Genomic_DNA"/>
</dbReference>
<reference evidence="1 2" key="1">
    <citation type="submission" date="2024-04" db="EMBL/GenBank/DDBJ databases">
        <authorList>
            <person name="Rising A."/>
            <person name="Reimegard J."/>
            <person name="Sonavane S."/>
            <person name="Akerstrom W."/>
            <person name="Nylinder S."/>
            <person name="Hedman E."/>
            <person name="Kallberg Y."/>
        </authorList>
    </citation>
    <scope>NUCLEOTIDE SEQUENCE [LARGE SCALE GENOMIC DNA]</scope>
</reference>
<dbReference type="AlphaFoldDB" id="A0AAV2AWJ5"/>
<evidence type="ECO:0000313" key="1">
    <source>
        <dbReference type="EMBL" id="CAL1287163.1"/>
    </source>
</evidence>
<protein>
    <recommendedName>
        <fullName evidence="3">LisH domain-containing protein</fullName>
    </recommendedName>
</protein>
<gene>
    <name evidence="1" type="ORF">LARSCL_LOCUS14668</name>
</gene>
<evidence type="ECO:0000313" key="2">
    <source>
        <dbReference type="Proteomes" id="UP001497382"/>
    </source>
</evidence>
<organism evidence="1 2">
    <name type="scientific">Larinioides sclopetarius</name>
    <dbReference type="NCBI Taxonomy" id="280406"/>
    <lineage>
        <taxon>Eukaryota</taxon>
        <taxon>Metazoa</taxon>
        <taxon>Ecdysozoa</taxon>
        <taxon>Arthropoda</taxon>
        <taxon>Chelicerata</taxon>
        <taxon>Arachnida</taxon>
        <taxon>Araneae</taxon>
        <taxon>Araneomorphae</taxon>
        <taxon>Entelegynae</taxon>
        <taxon>Araneoidea</taxon>
        <taxon>Araneidae</taxon>
        <taxon>Larinioides</taxon>
    </lineage>
</organism>
<evidence type="ECO:0008006" key="3">
    <source>
        <dbReference type="Google" id="ProtNLM"/>
    </source>
</evidence>
<accession>A0AAV2AWJ5</accession>
<sequence length="261" mass="30136">MIFYQSEVARLVLDYLQKEECWLSAEIFLKESPHLEEHRNLSKTGKLHPLTVNGKSLKDYLELYCEEDLRGNTEKSHVLDRSENIVEVGEQIESLSSGYVEETYFVHAHDGKDIKIAVDESSDQESIHDVLLSPNKDYINCPFEASSSESSTEQQPSILVLKITDDFTISDETIDNEAFSEVSSQNNIAVQRRKSFQPRKLLTVSLVSKELDKYERYWTLDLLQKDMVFVDQLLYGHPLVQKLAYIINNVKENVLREDKNL</sequence>
<dbReference type="Proteomes" id="UP001497382">
    <property type="component" value="Unassembled WGS sequence"/>
</dbReference>
<name>A0AAV2AWJ5_9ARAC</name>
<feature type="non-terminal residue" evidence="1">
    <location>
        <position position="261"/>
    </location>
</feature>
<keyword evidence="2" id="KW-1185">Reference proteome</keyword>
<proteinExistence type="predicted"/>